<dbReference type="EMBL" id="CP098809">
    <property type="protein sequence ID" value="USJ27429.1"/>
    <property type="molecule type" value="Genomic_DNA"/>
</dbReference>
<geneLocation type="plasmid" evidence="1 2">
    <name>pB</name>
</geneLocation>
<evidence type="ECO:0000313" key="2">
    <source>
        <dbReference type="Proteomes" id="UP001055460"/>
    </source>
</evidence>
<proteinExistence type="predicted"/>
<dbReference type="Gene3D" id="1.10.1740.10">
    <property type="match status" value="1"/>
</dbReference>
<protein>
    <submittedName>
        <fullName evidence="1">Uncharacterized protein</fullName>
    </submittedName>
</protein>
<accession>A0A9Q9DDC2</accession>
<dbReference type="RefSeq" id="WP_162728800.1">
    <property type="nucleotide sequence ID" value="NZ_CAXURO020000003.1"/>
</dbReference>
<dbReference type="Proteomes" id="UP001055460">
    <property type="component" value="Plasmid pB"/>
</dbReference>
<keyword evidence="1" id="KW-0614">Plasmid</keyword>
<reference evidence="1" key="1">
    <citation type="submission" date="2022-06" db="EMBL/GenBank/DDBJ databases">
        <title>Physiological and biochemical characterization and genomic elucidation of a strain of the genus Ensifer adhaerens M8 that combines arsenic oxidation and chromium reduction.</title>
        <authorList>
            <person name="Li X."/>
            <person name="Yu c."/>
        </authorList>
    </citation>
    <scope>NUCLEOTIDE SEQUENCE</scope>
    <source>
        <strain evidence="1">M8</strain>
        <plasmid evidence="1">pB</plasmid>
    </source>
</reference>
<evidence type="ECO:0000313" key="1">
    <source>
        <dbReference type="EMBL" id="USJ27429.1"/>
    </source>
</evidence>
<dbReference type="AlphaFoldDB" id="A0A9Q9DDC2"/>
<gene>
    <name evidence="1" type="ORF">NE863_33855</name>
</gene>
<sequence length="141" mass="16017">MFVPQQSGYILPEDFTVIATVYEKIVSARAINRQSDEGEWLARYTLELFMSGTHDAQELETRLEEFSLPTSGDGNSRVVDLLPDLSAWARSLTASPSEATALAEQTLDYAIEHVEEFIATSDVRRWLVRLMVELRLGRRPR</sequence>
<name>A0A9Q9DDC2_ENSAD</name>
<organism evidence="1 2">
    <name type="scientific">Ensifer adhaerens</name>
    <name type="common">Sinorhizobium morelense</name>
    <dbReference type="NCBI Taxonomy" id="106592"/>
    <lineage>
        <taxon>Bacteria</taxon>
        <taxon>Pseudomonadati</taxon>
        <taxon>Pseudomonadota</taxon>
        <taxon>Alphaproteobacteria</taxon>
        <taxon>Hyphomicrobiales</taxon>
        <taxon>Rhizobiaceae</taxon>
        <taxon>Sinorhizobium/Ensifer group</taxon>
        <taxon>Ensifer</taxon>
    </lineage>
</organism>